<reference evidence="2 4" key="1">
    <citation type="submission" date="2015-11" db="EMBL/GenBank/DDBJ databases">
        <title>Complete genome sequencing of a biphenyl-degrading bacterium, Pseudomonas putida KF715 (=NBRC110667).</title>
        <authorList>
            <person name="Suenaga H."/>
            <person name="Fujihara N."/>
            <person name="Watanabe T."/>
            <person name="Hirose J."/>
            <person name="Kimura N."/>
            <person name="Yamazoe A."/>
            <person name="Hosoyama A."/>
            <person name="Shimodaira J."/>
            <person name="Furukawa K."/>
        </authorList>
    </citation>
    <scope>NUCLEOTIDE SEQUENCE [LARGE SCALE GENOMIC DNA]</scope>
    <source>
        <strain evidence="2 4">KF715</strain>
    </source>
</reference>
<protein>
    <submittedName>
        <fullName evidence="2">DSBA oxidoreductase</fullName>
    </submittedName>
    <submittedName>
        <fullName evidence="3">DsbA family oxidoreductase</fullName>
    </submittedName>
</protein>
<feature type="domain" description="DSBA-like thioredoxin" evidence="1">
    <location>
        <begin position="7"/>
        <end position="208"/>
    </location>
</feature>
<dbReference type="Pfam" id="PF01323">
    <property type="entry name" value="DSBA"/>
    <property type="match status" value="1"/>
</dbReference>
<sequence>MKRLLSIDVYFDFICPWCLIGRRQLQAALVQFKAAQPEVEVNLAWQGVQLLPELPFDGQPFAEFYRRRLGSDQAVRQRQAQVREAASAVGEQIEFSRIERMPNTADAHRLLLHASELGNEAQVEALLERLLAAYFKQGEDLGDRATLLCIAEQCGFAPEALAGSVRGDGLPFVSAGADIAGRGVPCFVFDDRLQVVGAQPAEALLEAMHLAVSGLAEREA</sequence>
<evidence type="ECO:0000313" key="2">
    <source>
        <dbReference type="EMBL" id="BAW22509.1"/>
    </source>
</evidence>
<dbReference type="InterPro" id="IPR001853">
    <property type="entry name" value="DSBA-like_thioredoxin_dom"/>
</dbReference>
<dbReference type="GO" id="GO:0016491">
    <property type="term" value="F:oxidoreductase activity"/>
    <property type="evidence" value="ECO:0007669"/>
    <property type="project" value="InterPro"/>
</dbReference>
<dbReference type="CDD" id="cd03024">
    <property type="entry name" value="DsbA_FrnE"/>
    <property type="match status" value="1"/>
</dbReference>
<evidence type="ECO:0000313" key="5">
    <source>
        <dbReference type="Proteomes" id="UP000516786"/>
    </source>
</evidence>
<reference evidence="3 5" key="2">
    <citation type="submission" date="2020-09" db="EMBL/GenBank/DDBJ databases">
        <title>Co-existence of a novel multidrug-resistance efflux pump with carbapenem resistance gene blaVIM-2 in one megaplasmid in Pseudomonas putida.</title>
        <authorList>
            <person name="Peng K."/>
            <person name="Li R."/>
        </authorList>
    </citation>
    <scope>NUCLEOTIDE SEQUENCE [LARGE SCALE GENOMIC DNA]</scope>
    <source>
        <strain evidence="3 5">ZXPA-20</strain>
    </source>
</reference>
<dbReference type="AlphaFoldDB" id="A0A1L7NAL3"/>
<evidence type="ECO:0000259" key="1">
    <source>
        <dbReference type="Pfam" id="PF01323"/>
    </source>
</evidence>
<dbReference type="Proteomes" id="UP000516786">
    <property type="component" value="Chromosome"/>
</dbReference>
<dbReference type="EMBL" id="CP061723">
    <property type="protein sequence ID" value="QOC99852.1"/>
    <property type="molecule type" value="Genomic_DNA"/>
</dbReference>
<gene>
    <name evidence="3" type="ORF">ID616_09250</name>
    <name evidence="2" type="ORF">KF715C_ch19360</name>
</gene>
<organism evidence="2 4">
    <name type="scientific">Pseudomonas putida</name>
    <name type="common">Arthrobacter siderocapsulatus</name>
    <dbReference type="NCBI Taxonomy" id="303"/>
    <lineage>
        <taxon>Bacteria</taxon>
        <taxon>Pseudomonadati</taxon>
        <taxon>Pseudomonadota</taxon>
        <taxon>Gammaproteobacteria</taxon>
        <taxon>Pseudomonadales</taxon>
        <taxon>Pseudomonadaceae</taxon>
        <taxon>Pseudomonas</taxon>
    </lineage>
</organism>
<dbReference type="RefSeq" id="WP_016485855.1">
    <property type="nucleotide sequence ID" value="NZ_AP015029.1"/>
</dbReference>
<accession>A0A1L7NAL3</accession>
<dbReference type="PANTHER" id="PTHR13887:SF41">
    <property type="entry name" value="THIOREDOXIN SUPERFAMILY PROTEIN"/>
    <property type="match status" value="1"/>
</dbReference>
<dbReference type="Gene3D" id="3.40.30.10">
    <property type="entry name" value="Glutaredoxin"/>
    <property type="match status" value="1"/>
</dbReference>
<evidence type="ECO:0000313" key="3">
    <source>
        <dbReference type="EMBL" id="QOC99852.1"/>
    </source>
</evidence>
<proteinExistence type="predicted"/>
<dbReference type="EMBL" id="AP015029">
    <property type="protein sequence ID" value="BAW22509.1"/>
    <property type="molecule type" value="Genomic_DNA"/>
</dbReference>
<dbReference type="PANTHER" id="PTHR13887">
    <property type="entry name" value="GLUTATHIONE S-TRANSFERASE KAPPA"/>
    <property type="match status" value="1"/>
</dbReference>
<name>A0A1L7NAL3_PSEPU</name>
<dbReference type="Proteomes" id="UP000218731">
    <property type="component" value="Chromosome 1"/>
</dbReference>
<dbReference type="InterPro" id="IPR036249">
    <property type="entry name" value="Thioredoxin-like_sf"/>
</dbReference>
<dbReference type="SUPFAM" id="SSF52833">
    <property type="entry name" value="Thioredoxin-like"/>
    <property type="match status" value="1"/>
</dbReference>
<evidence type="ECO:0000313" key="4">
    <source>
        <dbReference type="Proteomes" id="UP000218731"/>
    </source>
</evidence>